<dbReference type="PROSITE" id="PS00211">
    <property type="entry name" value="ABC_TRANSPORTER_1"/>
    <property type="match status" value="1"/>
</dbReference>
<comment type="subcellular location">
    <subcellularLocation>
        <location evidence="1">Cell inner membrane</location>
        <topology evidence="1">Peripheral membrane protein</topology>
    </subcellularLocation>
</comment>
<proteinExistence type="inferred from homology"/>
<organism evidence="11 12">
    <name type="scientific">Winslowiella arboricola</name>
    <dbReference type="NCBI Taxonomy" id="2978220"/>
    <lineage>
        <taxon>Bacteria</taxon>
        <taxon>Pseudomonadati</taxon>
        <taxon>Pseudomonadota</taxon>
        <taxon>Gammaproteobacteria</taxon>
        <taxon>Enterobacterales</taxon>
        <taxon>Erwiniaceae</taxon>
        <taxon>Winslowiella</taxon>
    </lineage>
</organism>
<keyword evidence="8" id="KW-1278">Translocase</keyword>
<sequence length="278" mass="29722">MLTSLSPAPDRVLQLTNLNLYIHQQQKLHQLSFSLQRGECVCLLGESGCGKSLTASAIIGAMPAAARLSGELHIAGQSVIGRPVGQRSPATRAAMIFQDSASALNPLVSVGKQLQMAVQARQPVPRHAALQAVIALLDEMDFADSKRVMACYPAELSGGQRQRVCIALALASESPLIVADEPTSALDVATQQTVMAAFQRLALRRDAPALLFITHDLVLAAQLCSRALVMSDGRLVENSTMQQLLNRPKHTASQRLVSAARHAEQMLNVSTPPLRGIA</sequence>
<evidence type="ECO:0000256" key="2">
    <source>
        <dbReference type="ARBA" id="ARBA00006526"/>
    </source>
</evidence>
<feature type="domain" description="ABC transporter" evidence="10">
    <location>
        <begin position="13"/>
        <end position="257"/>
    </location>
</feature>
<dbReference type="InterPro" id="IPR003593">
    <property type="entry name" value="AAA+_ATPase"/>
</dbReference>
<dbReference type="Pfam" id="PF00005">
    <property type="entry name" value="ABC_tran"/>
    <property type="match status" value="1"/>
</dbReference>
<dbReference type="CDD" id="cd03257">
    <property type="entry name" value="ABC_NikE_OppD_transporters"/>
    <property type="match status" value="1"/>
</dbReference>
<evidence type="ECO:0000313" key="12">
    <source>
        <dbReference type="Proteomes" id="UP001064262"/>
    </source>
</evidence>
<keyword evidence="9" id="KW-0472">Membrane</keyword>
<keyword evidence="6" id="KW-0547">Nucleotide-binding</keyword>
<accession>A0A9J6PKC5</accession>
<dbReference type="SMART" id="SM00382">
    <property type="entry name" value="AAA"/>
    <property type="match status" value="1"/>
</dbReference>
<name>A0A9J6PKC5_9GAMM</name>
<dbReference type="PANTHER" id="PTHR43297:SF14">
    <property type="entry name" value="ATPASE AAA-TYPE CORE DOMAIN-CONTAINING PROTEIN"/>
    <property type="match status" value="1"/>
</dbReference>
<dbReference type="Proteomes" id="UP001064262">
    <property type="component" value="Unassembled WGS sequence"/>
</dbReference>
<evidence type="ECO:0000256" key="6">
    <source>
        <dbReference type="ARBA" id="ARBA00022741"/>
    </source>
</evidence>
<keyword evidence="4" id="KW-1003">Cell membrane</keyword>
<dbReference type="SUPFAM" id="SSF52540">
    <property type="entry name" value="P-loop containing nucleoside triphosphate hydrolases"/>
    <property type="match status" value="1"/>
</dbReference>
<dbReference type="EMBL" id="JAODIM010000031">
    <property type="protein sequence ID" value="MCU5776160.1"/>
    <property type="molecule type" value="Genomic_DNA"/>
</dbReference>
<dbReference type="GO" id="GO:0005524">
    <property type="term" value="F:ATP binding"/>
    <property type="evidence" value="ECO:0007669"/>
    <property type="project" value="UniProtKB-KW"/>
</dbReference>
<reference evidence="11" key="1">
    <citation type="submission" date="2022-09" db="EMBL/GenBank/DDBJ databases">
        <title>Winslowiella arboricola sp. nov., isolated from bleeding cankers on broadleaf hosts.</title>
        <authorList>
            <person name="Brady C."/>
            <person name="Kaur S."/>
            <person name="Crampton B."/>
            <person name="Maddock D."/>
            <person name="Arnold D."/>
            <person name="Denman S."/>
        </authorList>
    </citation>
    <scope>NUCLEOTIDE SEQUENCE</scope>
    <source>
        <strain evidence="11">BAC 15a-03b</strain>
    </source>
</reference>
<dbReference type="InterPro" id="IPR017871">
    <property type="entry name" value="ABC_transporter-like_CS"/>
</dbReference>
<evidence type="ECO:0000256" key="3">
    <source>
        <dbReference type="ARBA" id="ARBA00022448"/>
    </source>
</evidence>
<dbReference type="GO" id="GO:0016887">
    <property type="term" value="F:ATP hydrolysis activity"/>
    <property type="evidence" value="ECO:0007669"/>
    <property type="project" value="InterPro"/>
</dbReference>
<dbReference type="GO" id="GO:0005886">
    <property type="term" value="C:plasma membrane"/>
    <property type="evidence" value="ECO:0007669"/>
    <property type="project" value="UniProtKB-SubCell"/>
</dbReference>
<dbReference type="AlphaFoldDB" id="A0A9J6PKC5"/>
<keyword evidence="3" id="KW-0813">Transport</keyword>
<evidence type="ECO:0000256" key="9">
    <source>
        <dbReference type="ARBA" id="ARBA00023136"/>
    </source>
</evidence>
<dbReference type="PANTHER" id="PTHR43297">
    <property type="entry name" value="OLIGOPEPTIDE TRANSPORT ATP-BINDING PROTEIN APPD"/>
    <property type="match status" value="1"/>
</dbReference>
<protein>
    <submittedName>
        <fullName evidence="11">ATP-binding cassette domain-containing protein</fullName>
    </submittedName>
</protein>
<dbReference type="InterPro" id="IPR027417">
    <property type="entry name" value="P-loop_NTPase"/>
</dbReference>
<evidence type="ECO:0000259" key="10">
    <source>
        <dbReference type="PROSITE" id="PS50893"/>
    </source>
</evidence>
<dbReference type="RefSeq" id="WP_267140681.1">
    <property type="nucleotide sequence ID" value="NZ_JAODIL010000038.1"/>
</dbReference>
<evidence type="ECO:0000256" key="4">
    <source>
        <dbReference type="ARBA" id="ARBA00022475"/>
    </source>
</evidence>
<comment type="similarity">
    <text evidence="2">Belongs to the ABC transporter superfamily. Drug exporter-2 (TC 3.A.1.117) family.</text>
</comment>
<evidence type="ECO:0000256" key="1">
    <source>
        <dbReference type="ARBA" id="ARBA00004417"/>
    </source>
</evidence>
<evidence type="ECO:0000256" key="7">
    <source>
        <dbReference type="ARBA" id="ARBA00022840"/>
    </source>
</evidence>
<comment type="caution">
    <text evidence="11">The sequence shown here is derived from an EMBL/GenBank/DDBJ whole genome shotgun (WGS) entry which is preliminary data.</text>
</comment>
<keyword evidence="7 11" id="KW-0067">ATP-binding</keyword>
<evidence type="ECO:0000256" key="5">
    <source>
        <dbReference type="ARBA" id="ARBA00022519"/>
    </source>
</evidence>
<keyword evidence="12" id="KW-1185">Reference proteome</keyword>
<evidence type="ECO:0000256" key="8">
    <source>
        <dbReference type="ARBA" id="ARBA00022967"/>
    </source>
</evidence>
<dbReference type="InterPro" id="IPR003439">
    <property type="entry name" value="ABC_transporter-like_ATP-bd"/>
</dbReference>
<gene>
    <name evidence="11" type="ORF">N5923_01455</name>
</gene>
<keyword evidence="5" id="KW-0997">Cell inner membrane</keyword>
<dbReference type="Gene3D" id="3.40.50.300">
    <property type="entry name" value="P-loop containing nucleotide triphosphate hydrolases"/>
    <property type="match status" value="1"/>
</dbReference>
<dbReference type="PROSITE" id="PS50893">
    <property type="entry name" value="ABC_TRANSPORTER_2"/>
    <property type="match status" value="1"/>
</dbReference>
<evidence type="ECO:0000313" key="11">
    <source>
        <dbReference type="EMBL" id="MCU5776160.1"/>
    </source>
</evidence>
<dbReference type="InterPro" id="IPR050388">
    <property type="entry name" value="ABC_Ni/Peptide_Import"/>
</dbReference>